<keyword evidence="3" id="KW-1185">Reference proteome</keyword>
<accession>A0A4Y2U7I8</accession>
<keyword evidence="1" id="KW-0472">Membrane</keyword>
<gene>
    <name evidence="2" type="ORF">AVEN_8212_1</name>
</gene>
<dbReference type="OrthoDB" id="6421446at2759"/>
<proteinExistence type="predicted"/>
<protein>
    <submittedName>
        <fullName evidence="2">Uncharacterized protein</fullName>
    </submittedName>
</protein>
<keyword evidence="1" id="KW-0812">Transmembrane</keyword>
<dbReference type="Proteomes" id="UP000499080">
    <property type="component" value="Unassembled WGS sequence"/>
</dbReference>
<dbReference type="AlphaFoldDB" id="A0A4Y2U7I8"/>
<feature type="transmembrane region" description="Helical" evidence="1">
    <location>
        <begin position="113"/>
        <end position="131"/>
    </location>
</feature>
<evidence type="ECO:0000313" key="2">
    <source>
        <dbReference type="EMBL" id="GBO08014.1"/>
    </source>
</evidence>
<keyword evidence="1" id="KW-1133">Transmembrane helix</keyword>
<evidence type="ECO:0000313" key="3">
    <source>
        <dbReference type="Proteomes" id="UP000499080"/>
    </source>
</evidence>
<dbReference type="EMBL" id="BGPR01033897">
    <property type="protein sequence ID" value="GBO08014.1"/>
    <property type="molecule type" value="Genomic_DNA"/>
</dbReference>
<evidence type="ECO:0000256" key="1">
    <source>
        <dbReference type="SAM" id="Phobius"/>
    </source>
</evidence>
<organism evidence="2 3">
    <name type="scientific">Araneus ventricosus</name>
    <name type="common">Orbweaver spider</name>
    <name type="synonym">Epeira ventricosa</name>
    <dbReference type="NCBI Taxonomy" id="182803"/>
    <lineage>
        <taxon>Eukaryota</taxon>
        <taxon>Metazoa</taxon>
        <taxon>Ecdysozoa</taxon>
        <taxon>Arthropoda</taxon>
        <taxon>Chelicerata</taxon>
        <taxon>Arachnida</taxon>
        <taxon>Araneae</taxon>
        <taxon>Araneomorphae</taxon>
        <taxon>Entelegynae</taxon>
        <taxon>Araneoidea</taxon>
        <taxon>Araneidae</taxon>
        <taxon>Araneus</taxon>
    </lineage>
</organism>
<name>A0A4Y2U7I8_ARAVE</name>
<feature type="transmembrane region" description="Helical" evidence="1">
    <location>
        <begin position="38"/>
        <end position="60"/>
    </location>
</feature>
<sequence length="135" mass="15290">MSLTCFFVLCFQMTAMFCFLCVFVFTKTEDFITSQIMEFVLIIVLMPPAVTGIIWCASLTNEQHQKILTAIPFLLDSYAKLCNRDPDIITYLNRINDKKFPVMSACGVLDPAPSLYLGLFGCLFIYGKLFLNLKG</sequence>
<feature type="transmembrane region" description="Helical" evidence="1">
    <location>
        <begin position="6"/>
        <end position="26"/>
    </location>
</feature>
<comment type="caution">
    <text evidence="2">The sequence shown here is derived from an EMBL/GenBank/DDBJ whole genome shotgun (WGS) entry which is preliminary data.</text>
</comment>
<reference evidence="2 3" key="1">
    <citation type="journal article" date="2019" name="Sci. Rep.">
        <title>Orb-weaving spider Araneus ventricosus genome elucidates the spidroin gene catalogue.</title>
        <authorList>
            <person name="Kono N."/>
            <person name="Nakamura H."/>
            <person name="Ohtoshi R."/>
            <person name="Moran D.A.P."/>
            <person name="Shinohara A."/>
            <person name="Yoshida Y."/>
            <person name="Fujiwara M."/>
            <person name="Mori M."/>
            <person name="Tomita M."/>
            <person name="Arakawa K."/>
        </authorList>
    </citation>
    <scope>NUCLEOTIDE SEQUENCE [LARGE SCALE GENOMIC DNA]</scope>
</reference>